<dbReference type="GO" id="GO:0006412">
    <property type="term" value="P:translation"/>
    <property type="evidence" value="ECO:0007669"/>
    <property type="project" value="InterPro"/>
</dbReference>
<dbReference type="InterPro" id="IPR035980">
    <property type="entry name" value="Ribosomal_bS6_sf"/>
</dbReference>
<keyword evidence="2" id="KW-0687">Ribonucleoprotein</keyword>
<dbReference type="CDD" id="cd15465">
    <property type="entry name" value="bS6_mito"/>
    <property type="match status" value="1"/>
</dbReference>
<dbReference type="GO" id="GO:0003735">
    <property type="term" value="F:structural constituent of ribosome"/>
    <property type="evidence" value="ECO:0007669"/>
    <property type="project" value="InterPro"/>
</dbReference>
<gene>
    <name evidence="2" type="ORF">BCR43DRAFT_495706</name>
</gene>
<accession>A0A1X2H6A7</accession>
<evidence type="ECO:0000313" key="2">
    <source>
        <dbReference type="EMBL" id="ORY94002.1"/>
    </source>
</evidence>
<dbReference type="AlphaFoldDB" id="A0A1X2H6A7"/>
<comment type="similarity">
    <text evidence="1">Belongs to the bacterial ribosomal protein bS6 family.</text>
</comment>
<dbReference type="OrthoDB" id="10259681at2759"/>
<dbReference type="STRING" id="13706.A0A1X2H6A7"/>
<dbReference type="PANTHER" id="PTHR21011">
    <property type="entry name" value="MITOCHONDRIAL 28S RIBOSOMAL PROTEIN S6"/>
    <property type="match status" value="1"/>
</dbReference>
<dbReference type="SUPFAM" id="SSF54995">
    <property type="entry name" value="Ribosomal protein S6"/>
    <property type="match status" value="1"/>
</dbReference>
<protein>
    <submittedName>
        <fullName evidence="2">30S ribosomal protein S6</fullName>
    </submittedName>
</protein>
<dbReference type="EMBL" id="MCGN01000008">
    <property type="protein sequence ID" value="ORY94002.1"/>
    <property type="molecule type" value="Genomic_DNA"/>
</dbReference>
<keyword evidence="3" id="KW-1185">Reference proteome</keyword>
<dbReference type="InParanoid" id="A0A1X2H6A7"/>
<keyword evidence="2" id="KW-0689">Ribosomal protein</keyword>
<evidence type="ECO:0000256" key="1">
    <source>
        <dbReference type="ARBA" id="ARBA00009512"/>
    </source>
</evidence>
<dbReference type="PANTHER" id="PTHR21011:SF1">
    <property type="entry name" value="SMALL RIBOSOMAL SUBUNIT PROTEIN BS6M"/>
    <property type="match status" value="1"/>
</dbReference>
<dbReference type="Pfam" id="PF01250">
    <property type="entry name" value="Ribosomal_S6"/>
    <property type="match status" value="1"/>
</dbReference>
<name>A0A1X2H6A7_SYNRA</name>
<dbReference type="OMA" id="RGVQYWG"/>
<reference evidence="2 3" key="1">
    <citation type="submission" date="2016-07" db="EMBL/GenBank/DDBJ databases">
        <title>Pervasive Adenine N6-methylation of Active Genes in Fungi.</title>
        <authorList>
            <consortium name="DOE Joint Genome Institute"/>
            <person name="Mondo S.J."/>
            <person name="Dannebaum R.O."/>
            <person name="Kuo R.C."/>
            <person name="Labutti K."/>
            <person name="Haridas S."/>
            <person name="Kuo A."/>
            <person name="Salamov A."/>
            <person name="Ahrendt S.R."/>
            <person name="Lipzen A."/>
            <person name="Sullivan W."/>
            <person name="Andreopoulos W.B."/>
            <person name="Clum A."/>
            <person name="Lindquist E."/>
            <person name="Daum C."/>
            <person name="Ramamoorthy G.K."/>
            <person name="Gryganskyi A."/>
            <person name="Culley D."/>
            <person name="Magnuson J.K."/>
            <person name="James T.Y."/>
            <person name="O'Malley M.A."/>
            <person name="Stajich J.E."/>
            <person name="Spatafora J.W."/>
            <person name="Visel A."/>
            <person name="Grigoriev I.V."/>
        </authorList>
    </citation>
    <scope>NUCLEOTIDE SEQUENCE [LARGE SCALE GENOMIC DNA]</scope>
    <source>
        <strain evidence="2 3">NRRL 2496</strain>
    </source>
</reference>
<comment type="caution">
    <text evidence="2">The sequence shown here is derived from an EMBL/GenBank/DDBJ whole genome shotgun (WGS) entry which is preliminary data.</text>
</comment>
<dbReference type="InterPro" id="IPR014717">
    <property type="entry name" value="Transl_elong_EF1B/ribsomal_bS6"/>
</dbReference>
<dbReference type="GO" id="GO:0005763">
    <property type="term" value="C:mitochondrial small ribosomal subunit"/>
    <property type="evidence" value="ECO:0007669"/>
    <property type="project" value="TreeGrafter"/>
</dbReference>
<proteinExistence type="inferred from homology"/>
<sequence>MPFYELVCIARSKLVENNLRDLIKTTATHVMNQGGVVRGFDNLGTEKKLPHRIKRHQEYHTKGDFWVMHFHANPLMVQNLSKKLLVDSRVLRHTFIKLGDKLDTIITRPDKS</sequence>
<dbReference type="FunCoup" id="A0A1X2H6A7">
    <property type="interactions" value="178"/>
</dbReference>
<organism evidence="2 3">
    <name type="scientific">Syncephalastrum racemosum</name>
    <name type="common">Filamentous fungus</name>
    <dbReference type="NCBI Taxonomy" id="13706"/>
    <lineage>
        <taxon>Eukaryota</taxon>
        <taxon>Fungi</taxon>
        <taxon>Fungi incertae sedis</taxon>
        <taxon>Mucoromycota</taxon>
        <taxon>Mucoromycotina</taxon>
        <taxon>Mucoromycetes</taxon>
        <taxon>Mucorales</taxon>
        <taxon>Syncephalastraceae</taxon>
        <taxon>Syncephalastrum</taxon>
    </lineage>
</organism>
<dbReference type="GO" id="GO:0070181">
    <property type="term" value="F:small ribosomal subunit rRNA binding"/>
    <property type="evidence" value="ECO:0007669"/>
    <property type="project" value="TreeGrafter"/>
</dbReference>
<dbReference type="Gene3D" id="3.30.70.60">
    <property type="match status" value="1"/>
</dbReference>
<evidence type="ECO:0000313" key="3">
    <source>
        <dbReference type="Proteomes" id="UP000242180"/>
    </source>
</evidence>
<dbReference type="InterPro" id="IPR000529">
    <property type="entry name" value="Ribosomal_bS6"/>
</dbReference>
<dbReference type="Proteomes" id="UP000242180">
    <property type="component" value="Unassembled WGS sequence"/>
</dbReference>